<dbReference type="InterPro" id="IPR027417">
    <property type="entry name" value="P-loop_NTPase"/>
</dbReference>
<proteinExistence type="predicted"/>
<feature type="domain" description="Sulfotransferase" evidence="2">
    <location>
        <begin position="84"/>
        <end position="344"/>
    </location>
</feature>
<gene>
    <name evidence="4" type="primary">LOC101860545</name>
</gene>
<protein>
    <submittedName>
        <fullName evidence="4">Carbohydrate sulfotransferase 15-like</fullName>
    </submittedName>
</protein>
<dbReference type="PANTHER" id="PTHR15723">
    <property type="entry name" value="CARBOHYDRATE SULFOTRANSFERASE 15"/>
    <property type="match status" value="1"/>
</dbReference>
<keyword evidence="1" id="KW-0812">Transmembrane</keyword>
<name>A0ABM1VWD0_APLCA</name>
<dbReference type="PANTHER" id="PTHR15723:SF0">
    <property type="entry name" value="CARBOHYDRATE SULFOTRANSFERASE 15"/>
    <property type="match status" value="1"/>
</dbReference>
<accession>A0ABM1VWD0</accession>
<dbReference type="InterPro" id="IPR000863">
    <property type="entry name" value="Sulfotransferase_dom"/>
</dbReference>
<organism evidence="3 4">
    <name type="scientific">Aplysia californica</name>
    <name type="common">California sea hare</name>
    <dbReference type="NCBI Taxonomy" id="6500"/>
    <lineage>
        <taxon>Eukaryota</taxon>
        <taxon>Metazoa</taxon>
        <taxon>Spiralia</taxon>
        <taxon>Lophotrochozoa</taxon>
        <taxon>Mollusca</taxon>
        <taxon>Gastropoda</taxon>
        <taxon>Heterobranchia</taxon>
        <taxon>Euthyneura</taxon>
        <taxon>Tectipleura</taxon>
        <taxon>Aplysiida</taxon>
        <taxon>Aplysioidea</taxon>
        <taxon>Aplysiidae</taxon>
        <taxon>Aplysia</taxon>
    </lineage>
</organism>
<keyword evidence="3" id="KW-1185">Reference proteome</keyword>
<evidence type="ECO:0000313" key="4">
    <source>
        <dbReference type="RefSeq" id="XP_035826722.1"/>
    </source>
</evidence>
<dbReference type="RefSeq" id="XP_035826722.1">
    <property type="nucleotide sequence ID" value="XM_035970829.1"/>
</dbReference>
<dbReference type="Gene3D" id="3.40.50.300">
    <property type="entry name" value="P-loop containing nucleotide triphosphate hydrolases"/>
    <property type="match status" value="1"/>
</dbReference>
<evidence type="ECO:0000256" key="1">
    <source>
        <dbReference type="SAM" id="Phobius"/>
    </source>
</evidence>
<keyword evidence="1" id="KW-0472">Membrane</keyword>
<dbReference type="Pfam" id="PF00685">
    <property type="entry name" value="Sulfotransfer_1"/>
    <property type="match status" value="1"/>
</dbReference>
<keyword evidence="1" id="KW-1133">Transmembrane helix</keyword>
<reference evidence="4" key="1">
    <citation type="submission" date="2025-08" db="UniProtKB">
        <authorList>
            <consortium name="RefSeq"/>
        </authorList>
    </citation>
    <scope>IDENTIFICATION</scope>
</reference>
<sequence length="384" mass="44914">MQVLGSHARMCWKHKWLFLAVGLTLYITIFIMVYTLTVASRLPPGKPLSLGTWPARPSYIPHLKNPCFFQQKMRLVQCVPYFHVLGVDKCGTTDFHSRLTSHPDVLENNGGLGKEIYYWCWLRYGLWMMGHMLKRRFGAYLGLFTTPTKKISDEYMWKKRQLITGDGTPMDFWDFRGWYLDPQNAGLDEPKFLTPHAMRHIYRNPKFFILLRDPAERLYSDYMFLGYGHSPQQFARDVPRAIGMMKACLAVNSTRQCFFSDDMYHKLPMRIHISCYSVFLREWLSVFNKKHFFIIRTEDYHADVAGTLLDAYEFLGVGRPASSTFEDVLKQGIKHETPSKKRAGKMLPETRALLDEFFARFNIDLAQLLQDRRFLWGTSEFSDG</sequence>
<dbReference type="SUPFAM" id="SSF52540">
    <property type="entry name" value="P-loop containing nucleoside triphosphate hydrolases"/>
    <property type="match status" value="1"/>
</dbReference>
<dbReference type="InterPro" id="IPR052654">
    <property type="entry name" value="CS_Sulfotransferase"/>
</dbReference>
<dbReference type="Proteomes" id="UP000694888">
    <property type="component" value="Unplaced"/>
</dbReference>
<dbReference type="GeneID" id="101860545"/>
<feature type="transmembrane region" description="Helical" evidence="1">
    <location>
        <begin position="16"/>
        <end position="39"/>
    </location>
</feature>
<evidence type="ECO:0000259" key="2">
    <source>
        <dbReference type="Pfam" id="PF00685"/>
    </source>
</evidence>
<evidence type="ECO:0000313" key="3">
    <source>
        <dbReference type="Proteomes" id="UP000694888"/>
    </source>
</evidence>